<dbReference type="STRING" id="1120976.SAMN03080606_03551"/>
<dbReference type="AlphaFoldDB" id="A0A1G5KK92"/>
<accession>A0A1G5KK92</accession>
<dbReference type="Proteomes" id="UP000198636">
    <property type="component" value="Unassembled WGS sequence"/>
</dbReference>
<keyword evidence="3" id="KW-1185">Reference proteome</keyword>
<evidence type="ECO:0000313" key="3">
    <source>
        <dbReference type="Proteomes" id="UP000198636"/>
    </source>
</evidence>
<reference evidence="2 3" key="1">
    <citation type="submission" date="2016-10" db="EMBL/GenBank/DDBJ databases">
        <authorList>
            <person name="de Groot N.N."/>
        </authorList>
    </citation>
    <scope>NUCLEOTIDE SEQUENCE [LARGE SCALE GENOMIC DNA]</scope>
    <source>
        <strain evidence="2 3">DSM 18978</strain>
    </source>
</reference>
<keyword evidence="1" id="KW-0812">Transmembrane</keyword>
<organism evidence="2 3">
    <name type="scientific">Alkaliphilus peptidifermentans DSM 18978</name>
    <dbReference type="NCBI Taxonomy" id="1120976"/>
    <lineage>
        <taxon>Bacteria</taxon>
        <taxon>Bacillati</taxon>
        <taxon>Bacillota</taxon>
        <taxon>Clostridia</taxon>
        <taxon>Peptostreptococcales</taxon>
        <taxon>Natronincolaceae</taxon>
        <taxon>Alkaliphilus</taxon>
    </lineage>
</organism>
<keyword evidence="1" id="KW-0472">Membrane</keyword>
<proteinExistence type="predicted"/>
<keyword evidence="1" id="KW-1133">Transmembrane helix</keyword>
<name>A0A1G5KK92_9FIRM</name>
<sequence>MLYGTIVIFGLLMVLLGYVIGRKIGQKEGFQKAMDYIPIALKIELYQKKKCPICNIKTTEVEEKN</sequence>
<gene>
    <name evidence="2" type="ORF">SAMN03080606_03551</name>
</gene>
<evidence type="ECO:0000313" key="2">
    <source>
        <dbReference type="EMBL" id="SCZ01063.1"/>
    </source>
</evidence>
<dbReference type="OrthoDB" id="2382413at2"/>
<evidence type="ECO:0000256" key="1">
    <source>
        <dbReference type="SAM" id="Phobius"/>
    </source>
</evidence>
<dbReference type="EMBL" id="FMUS01000028">
    <property type="protein sequence ID" value="SCZ01063.1"/>
    <property type="molecule type" value="Genomic_DNA"/>
</dbReference>
<feature type="transmembrane region" description="Helical" evidence="1">
    <location>
        <begin position="6"/>
        <end position="24"/>
    </location>
</feature>
<protein>
    <submittedName>
        <fullName evidence="2">Uncharacterized protein</fullName>
    </submittedName>
</protein>
<dbReference type="RefSeq" id="WP_091546234.1">
    <property type="nucleotide sequence ID" value="NZ_FMUS01000028.1"/>
</dbReference>